<dbReference type="Pfam" id="PF07875">
    <property type="entry name" value="Coat_F"/>
    <property type="match status" value="1"/>
</dbReference>
<reference evidence="1" key="2">
    <citation type="submission" date="2023-03" db="EMBL/GenBank/DDBJ databases">
        <authorList>
            <person name="Zhang Z."/>
        </authorList>
    </citation>
    <scope>NUCLEOTIDE SEQUENCE</scope>
    <source>
        <strain evidence="1">DSA</strain>
    </source>
</reference>
<keyword evidence="1" id="KW-0946">Virion</keyword>
<sequence length="145" mass="16941">MKQDQVTDKNLCMSMINQLKWDATCLTQKILETSDQQLRQDYINVLDRTFAEQKQLYDLANQYGWHQPMMADQSMISKVQSGLHNLSNEIQQSMMSIHHQQAQQQGIQAPTYYNTMDFGQGMTNSVNQQQQLQYQGLGQQQNYNR</sequence>
<dbReference type="InterPro" id="IPR012851">
    <property type="entry name" value="Spore_coat_CotF-like"/>
</dbReference>
<accession>A0AAW7ZDW8</accession>
<keyword evidence="2" id="KW-1185">Reference proteome</keyword>
<keyword evidence="1" id="KW-0167">Capsid protein</keyword>
<organism evidence="1 2">
    <name type="scientific">Desulforamulus aquiferis</name>
    <dbReference type="NCBI Taxonomy" id="1397668"/>
    <lineage>
        <taxon>Bacteria</taxon>
        <taxon>Bacillati</taxon>
        <taxon>Bacillota</taxon>
        <taxon>Clostridia</taxon>
        <taxon>Eubacteriales</taxon>
        <taxon>Peptococcaceae</taxon>
        <taxon>Desulforamulus</taxon>
    </lineage>
</organism>
<dbReference type="EMBL" id="JARPTC010000013">
    <property type="protein sequence ID" value="MDO7787468.1"/>
    <property type="molecule type" value="Genomic_DNA"/>
</dbReference>
<dbReference type="AlphaFoldDB" id="A0AAW7ZDW8"/>
<gene>
    <name evidence="1" type="ORF">P6N53_09580</name>
</gene>
<dbReference type="Proteomes" id="UP001172911">
    <property type="component" value="Unassembled WGS sequence"/>
</dbReference>
<proteinExistence type="predicted"/>
<protein>
    <submittedName>
        <fullName evidence="1">Spore coat protein</fullName>
    </submittedName>
</protein>
<comment type="caution">
    <text evidence="1">The sequence shown here is derived from an EMBL/GenBank/DDBJ whole genome shotgun (WGS) entry which is preliminary data.</text>
</comment>
<name>A0AAW7ZDW8_9FIRM</name>
<reference evidence="1" key="1">
    <citation type="journal article" date="2023" name="J. Hazard. Mater.">
        <title>Anaerobic biodegradation of pyrene and benzo[a]pyrene by a new sulfate-reducing Desulforamulus aquiferis strain DSA.</title>
        <authorList>
            <person name="Zhang Z."/>
            <person name="Sun J."/>
            <person name="Gong X."/>
            <person name="Wang C."/>
            <person name="Wang H."/>
        </authorList>
    </citation>
    <scope>NUCLEOTIDE SEQUENCE</scope>
    <source>
        <strain evidence="1">DSA</strain>
    </source>
</reference>
<evidence type="ECO:0000313" key="2">
    <source>
        <dbReference type="Proteomes" id="UP001172911"/>
    </source>
</evidence>
<evidence type="ECO:0000313" key="1">
    <source>
        <dbReference type="EMBL" id="MDO7787468.1"/>
    </source>
</evidence>
<dbReference type="RefSeq" id="WP_304542609.1">
    <property type="nucleotide sequence ID" value="NZ_JARPTC010000013.1"/>
</dbReference>